<organism evidence="7 8">
    <name type="scientific">Oryzias sinensis</name>
    <name type="common">Chinese medaka</name>
    <dbReference type="NCBI Taxonomy" id="183150"/>
    <lineage>
        <taxon>Eukaryota</taxon>
        <taxon>Metazoa</taxon>
        <taxon>Chordata</taxon>
        <taxon>Craniata</taxon>
        <taxon>Vertebrata</taxon>
        <taxon>Euteleostomi</taxon>
        <taxon>Actinopterygii</taxon>
        <taxon>Neopterygii</taxon>
        <taxon>Teleostei</taxon>
        <taxon>Neoteleostei</taxon>
        <taxon>Acanthomorphata</taxon>
        <taxon>Ovalentaria</taxon>
        <taxon>Atherinomorphae</taxon>
        <taxon>Beloniformes</taxon>
        <taxon>Adrianichthyidae</taxon>
        <taxon>Oryziinae</taxon>
        <taxon>Oryzias</taxon>
    </lineage>
</organism>
<evidence type="ECO:0000259" key="2">
    <source>
        <dbReference type="Pfam" id="PF14727"/>
    </source>
</evidence>
<reference evidence="7" key="2">
    <citation type="submission" date="2025-09" db="UniProtKB">
        <authorList>
            <consortium name="Ensembl"/>
        </authorList>
    </citation>
    <scope>IDENTIFICATION</scope>
</reference>
<keyword evidence="1" id="KW-0175">Coiled coil</keyword>
<dbReference type="GO" id="GO:0034464">
    <property type="term" value="C:BBSome"/>
    <property type="evidence" value="ECO:0007669"/>
    <property type="project" value="InterPro"/>
</dbReference>
<dbReference type="Pfam" id="PF14727">
    <property type="entry name" value="PHTB1_N"/>
    <property type="match status" value="1"/>
</dbReference>
<evidence type="ECO:0000259" key="6">
    <source>
        <dbReference type="Pfam" id="PF23339"/>
    </source>
</evidence>
<feature type="domain" description="PTHB1 platform" evidence="4">
    <location>
        <begin position="396"/>
        <end position="504"/>
    </location>
</feature>
<evidence type="ECO:0000313" key="8">
    <source>
        <dbReference type="Proteomes" id="UP000694383"/>
    </source>
</evidence>
<protein>
    <submittedName>
        <fullName evidence="7">Bardet-Biedl syndrome 9</fullName>
    </submittedName>
</protein>
<evidence type="ECO:0000313" key="7">
    <source>
        <dbReference type="Ensembl" id="ENSOSIP00000042727.1"/>
    </source>
</evidence>
<dbReference type="InterPro" id="IPR055362">
    <property type="entry name" value="PTHB1_pf_dom"/>
</dbReference>
<dbReference type="Ensembl" id="ENSOSIT00000044970.1">
    <property type="protein sequence ID" value="ENSOSIP00000042727.1"/>
    <property type="gene ID" value="ENSOSIG00000020579.1"/>
</dbReference>
<dbReference type="InterPro" id="IPR055363">
    <property type="entry name" value="PTHB1_hp_dom"/>
</dbReference>
<evidence type="ECO:0000259" key="4">
    <source>
        <dbReference type="Pfam" id="PF23337"/>
    </source>
</evidence>
<dbReference type="GO" id="GO:0016020">
    <property type="term" value="C:membrane"/>
    <property type="evidence" value="ECO:0007669"/>
    <property type="project" value="TreeGrafter"/>
</dbReference>
<accession>A0A8C8DZW6</accession>
<dbReference type="Pfam" id="PF23337">
    <property type="entry name" value="PTHB1_pf"/>
    <property type="match status" value="1"/>
</dbReference>
<dbReference type="PANTHER" id="PTHR20991">
    <property type="entry name" value="PARATHYROID HORMONE-RESPONSIVE B1 GENE"/>
    <property type="match status" value="1"/>
</dbReference>
<dbReference type="InterPro" id="IPR028073">
    <property type="entry name" value="PHTB1_N_dom"/>
</dbReference>
<proteinExistence type="predicted"/>
<dbReference type="PANTHER" id="PTHR20991:SF0">
    <property type="entry name" value="PROTEIN PTHB1"/>
    <property type="match status" value="1"/>
</dbReference>
<dbReference type="GO" id="GO:0060271">
    <property type="term" value="P:cilium assembly"/>
    <property type="evidence" value="ECO:0007669"/>
    <property type="project" value="TreeGrafter"/>
</dbReference>
<feature type="domain" description="PTHB1 hairpin" evidence="5">
    <location>
        <begin position="507"/>
        <end position="609"/>
    </location>
</feature>
<dbReference type="AlphaFoldDB" id="A0A8C8DZW6"/>
<name>A0A8C8DZW6_9TELE</name>
<dbReference type="Pfam" id="PF23338">
    <property type="entry name" value="PTHB1_hp"/>
    <property type="match status" value="1"/>
</dbReference>
<dbReference type="InterPro" id="IPR055364">
    <property type="entry name" value="PTHB1_CtH_dom"/>
</dbReference>
<reference evidence="7" key="1">
    <citation type="submission" date="2025-08" db="UniProtKB">
        <authorList>
            <consortium name="Ensembl"/>
        </authorList>
    </citation>
    <scope>IDENTIFICATION</scope>
</reference>
<evidence type="ECO:0000259" key="3">
    <source>
        <dbReference type="Pfam" id="PF14728"/>
    </source>
</evidence>
<dbReference type="Pfam" id="PF14728">
    <property type="entry name" value="PTHB1_GAE"/>
    <property type="match status" value="1"/>
</dbReference>
<dbReference type="Proteomes" id="UP000694383">
    <property type="component" value="Unplaced"/>
</dbReference>
<evidence type="ECO:0000256" key="1">
    <source>
        <dbReference type="SAM" id="Coils"/>
    </source>
</evidence>
<dbReference type="InterPro" id="IPR028074">
    <property type="entry name" value="PHTB1_GAE_dom"/>
</dbReference>
<dbReference type="InterPro" id="IPR026511">
    <property type="entry name" value="PTHB1"/>
</dbReference>
<feature type="domain" description="PTHB1 GAE" evidence="3">
    <location>
        <begin position="330"/>
        <end position="363"/>
    </location>
</feature>
<dbReference type="GeneTree" id="ENSGT00390000000803"/>
<evidence type="ECO:0000259" key="5">
    <source>
        <dbReference type="Pfam" id="PF23338"/>
    </source>
</evidence>
<feature type="domain" description="PTHB1 N-terminal" evidence="2">
    <location>
        <begin position="35"/>
        <end position="269"/>
    </location>
</feature>
<dbReference type="Pfam" id="PF23339">
    <property type="entry name" value="PTHB1_CtH"/>
    <property type="match status" value="1"/>
</dbReference>
<keyword evidence="8" id="KW-1185">Reference proteome</keyword>
<feature type="coiled-coil region" evidence="1">
    <location>
        <begin position="277"/>
        <end position="304"/>
    </location>
</feature>
<sequence>MNVNNRGHREVIFSVRSLKVLNFLVYTKLTLLSSLKLCFFTKNETLMKAFFLIALPCSDHHYLCIQSMDGMLMFFEQDSYTFGRFLPGFLLPGPLAYNPRTDSFLTVSSARQLESYKYETLTVASDAETRQDANLPLKSGGKRLMPDWTFVLGEQALDICVPSFSHSSASVLVLGERNLFCFDDNGHIRFMKKLEFNPSCFLPYASVTDGTINLLLGNHNNMLQVYQNVTLKWAAQLSFVPVAVRVLKGVVVSLSSDGHLFCSYMGTDPSFFTTPKVDAREADYEQVETEMKKLQRCIRELTRTQGNSWTFLVHLSMPQIHHFTISFVPSVQVHLKANSVLQSSKLFICVQPPLAVTQDQFKMIVTRIFGKIELLHACMFTVLGCPRVLQSRFILPLALVCVPTSPAKSTKFKITVDTNQPPVDLSSIFQGKSTLSHPDKDGTCLAFQFLSGAKVTMLASKTSQRYRVQSDSFEDMWLVVKELVQRFDQHFSKLGIKDFKKSYSGTLPLQDYFLSVDRHFQLRVNSQRYQDLLSDQAAQFRAIQRRLLARFKDKTPAPLQNLDTLLDATYNQMMALADAAAENQVLLVEAFVRVRSATHLLVLLLSLWQGLTPDQTAILEATLLPVLQDTPQLGWEECCDAAVSHLLRTCLSRSPKDQATSLAQAGGPELSLPQDTSRLKRHITLLCDRIGKGGRLTLCSEANVQVPPLTILSSLETMQVHHQSRVLLTLTKLAYLNN</sequence>
<feature type="domain" description="PTHB1 C-terminal helix bundle" evidence="6">
    <location>
        <begin position="611"/>
        <end position="690"/>
    </location>
</feature>